<dbReference type="Proteomes" id="UP000054843">
    <property type="component" value="Unassembled WGS sequence"/>
</dbReference>
<feature type="domain" description="Reverse transcriptase/retrotransposon-derived protein RNase H-like" evidence="3">
    <location>
        <begin position="248"/>
        <end position="298"/>
    </location>
</feature>
<dbReference type="PANTHER" id="PTHR37984">
    <property type="entry name" value="PROTEIN CBG26694"/>
    <property type="match status" value="1"/>
</dbReference>
<dbReference type="InterPro" id="IPR012337">
    <property type="entry name" value="RNaseH-like_sf"/>
</dbReference>
<dbReference type="CDD" id="cd01647">
    <property type="entry name" value="RT_LTR"/>
    <property type="match status" value="1"/>
</dbReference>
<dbReference type="SUPFAM" id="SSF56672">
    <property type="entry name" value="DNA/RNA polymerases"/>
    <property type="match status" value="1"/>
</dbReference>
<dbReference type="AlphaFoldDB" id="A0A0V1MBH5"/>
<proteinExistence type="predicted"/>
<sequence>MPPELLTWSSDVERLFIRIERYFRAADRRAAMVQYHMDEAMGDVLLAMEAEETDDYDKHTCLDTLVFGEQEAGGGYLPTLSVILEQFSDVLAASDEDLGRTSVIHHAIHTGDAKPVRCSPRRIAYHQPAQVETLLNEIIHHDVIEPSCNPWAFPIVLVKKKDGWCRFCVDYRQLNNVEMETRDREKTASITPYGLYQFKVMPFGLCNAPATFQRLMETSLRGLAVPGVNFILPEVRKRLLEGDTRWKWTEDCQAAFDAVKHQLTSAPILAYPDFRRRFLVDVDASGDGLGAVLSQRDGKLDFEVEHRPGRLHGNADVLSRTSCAQCGRPMKSRINCWPLSKQTQRYSGCVSGSLPTLYPHEYSRDLHMMWQQGPNWIVEEGLICRRRDGLMAEERAKHVLVPRALRSEIMIPAQQSVRGPPRRTCRTCTQCAARKSPSKNSRPLMQPMTASYPLQRVGMDILGPFERIPFVNRYVLVLTDYFTRWTAAFPLANMEAETVAKRGLSRSCAIFSTSERPSPPHIIRNGTDKTKDSIAHSWACCPSCARKIGTSGTKCCFASCWRTTVNVNESTGVAPAMAMFGRELQLPLGIQMASPQRKDTETLSNYIRQTSERIDIEHEQMRRQLKVQQRWQKSLYDRKATQEPLRLAPADITFLFSAISQQTRN</sequence>
<dbReference type="SUPFAM" id="SSF53098">
    <property type="entry name" value="Ribonuclease H-like"/>
    <property type="match status" value="1"/>
</dbReference>
<dbReference type="STRING" id="268474.A0A0V1MBH5"/>
<dbReference type="Pfam" id="PF00078">
    <property type="entry name" value="RVT_1"/>
    <property type="match status" value="1"/>
</dbReference>
<evidence type="ECO:0000313" key="4">
    <source>
        <dbReference type="EMBL" id="KRZ69227.1"/>
    </source>
</evidence>
<dbReference type="OrthoDB" id="5874853at2759"/>
<dbReference type="GO" id="GO:0003676">
    <property type="term" value="F:nucleic acid binding"/>
    <property type="evidence" value="ECO:0007669"/>
    <property type="project" value="InterPro"/>
</dbReference>
<dbReference type="EMBL" id="JYDO01000141">
    <property type="protein sequence ID" value="KRZ69227.1"/>
    <property type="molecule type" value="Genomic_DNA"/>
</dbReference>
<evidence type="ECO:0000256" key="1">
    <source>
        <dbReference type="ARBA" id="ARBA00023268"/>
    </source>
</evidence>
<dbReference type="PANTHER" id="PTHR37984:SF5">
    <property type="entry name" value="PROTEIN NYNRIN-LIKE"/>
    <property type="match status" value="1"/>
</dbReference>
<dbReference type="InterPro" id="IPR036397">
    <property type="entry name" value="RNaseH_sf"/>
</dbReference>
<organism evidence="4 5">
    <name type="scientific">Trichinella papuae</name>
    <dbReference type="NCBI Taxonomy" id="268474"/>
    <lineage>
        <taxon>Eukaryota</taxon>
        <taxon>Metazoa</taxon>
        <taxon>Ecdysozoa</taxon>
        <taxon>Nematoda</taxon>
        <taxon>Enoplea</taxon>
        <taxon>Dorylaimia</taxon>
        <taxon>Trichinellida</taxon>
        <taxon>Trichinellidae</taxon>
        <taxon>Trichinella</taxon>
    </lineage>
</organism>
<evidence type="ECO:0000259" key="2">
    <source>
        <dbReference type="Pfam" id="PF00078"/>
    </source>
</evidence>
<dbReference type="InterPro" id="IPR000477">
    <property type="entry name" value="RT_dom"/>
</dbReference>
<dbReference type="GO" id="GO:0003824">
    <property type="term" value="F:catalytic activity"/>
    <property type="evidence" value="ECO:0007669"/>
    <property type="project" value="UniProtKB-KW"/>
</dbReference>
<dbReference type="FunFam" id="3.10.10.10:FF:000002">
    <property type="entry name" value="Retrovirus-related Pol polyprotein from transposon 17.6-like protein"/>
    <property type="match status" value="1"/>
</dbReference>
<feature type="domain" description="Reverse transcriptase" evidence="2">
    <location>
        <begin position="175"/>
        <end position="224"/>
    </location>
</feature>
<keyword evidence="1" id="KW-0511">Multifunctional enzyme</keyword>
<comment type="caution">
    <text evidence="4">The sequence shown here is derived from an EMBL/GenBank/DDBJ whole genome shotgun (WGS) entry which is preliminary data.</text>
</comment>
<dbReference type="GO" id="GO:0006259">
    <property type="term" value="P:DNA metabolic process"/>
    <property type="evidence" value="ECO:0007669"/>
    <property type="project" value="UniProtKB-ARBA"/>
</dbReference>
<dbReference type="GO" id="GO:0042575">
    <property type="term" value="C:DNA polymerase complex"/>
    <property type="evidence" value="ECO:0007669"/>
    <property type="project" value="UniProtKB-ARBA"/>
</dbReference>
<dbReference type="InterPro" id="IPR043128">
    <property type="entry name" value="Rev_trsase/Diguanyl_cyclase"/>
</dbReference>
<gene>
    <name evidence="4" type="primary">TY3B-I</name>
    <name evidence="4" type="ORF">T10_638</name>
</gene>
<dbReference type="Pfam" id="PF17919">
    <property type="entry name" value="RT_RNaseH_2"/>
    <property type="match status" value="1"/>
</dbReference>
<dbReference type="InterPro" id="IPR041577">
    <property type="entry name" value="RT_RNaseH_2"/>
</dbReference>
<accession>A0A0V1MBH5</accession>
<keyword evidence="5" id="KW-1185">Reference proteome</keyword>
<dbReference type="InterPro" id="IPR050951">
    <property type="entry name" value="Retrovirus_Pol_polyprotein"/>
</dbReference>
<protein>
    <submittedName>
        <fullName evidence="4">Transposon Ty3-I Gag-Pol polyprotein</fullName>
    </submittedName>
</protein>
<dbReference type="Gene3D" id="3.30.70.270">
    <property type="match status" value="1"/>
</dbReference>
<dbReference type="Gene3D" id="3.10.10.10">
    <property type="entry name" value="HIV Type 1 Reverse Transcriptase, subunit A, domain 1"/>
    <property type="match status" value="1"/>
</dbReference>
<reference evidence="4 5" key="1">
    <citation type="submission" date="2015-01" db="EMBL/GenBank/DDBJ databases">
        <title>Evolution of Trichinella species and genotypes.</title>
        <authorList>
            <person name="Korhonen P.K."/>
            <person name="Edoardo P."/>
            <person name="Giuseppe L.R."/>
            <person name="Gasser R.B."/>
        </authorList>
    </citation>
    <scope>NUCLEOTIDE SEQUENCE [LARGE SCALE GENOMIC DNA]</scope>
    <source>
        <strain evidence="4">ISS1980</strain>
    </source>
</reference>
<name>A0A0V1MBH5_9BILA</name>
<dbReference type="Gene3D" id="3.30.420.10">
    <property type="entry name" value="Ribonuclease H-like superfamily/Ribonuclease H"/>
    <property type="match status" value="1"/>
</dbReference>
<evidence type="ECO:0000259" key="3">
    <source>
        <dbReference type="Pfam" id="PF17919"/>
    </source>
</evidence>
<dbReference type="InterPro" id="IPR043502">
    <property type="entry name" value="DNA/RNA_pol_sf"/>
</dbReference>
<evidence type="ECO:0000313" key="5">
    <source>
        <dbReference type="Proteomes" id="UP000054843"/>
    </source>
</evidence>